<dbReference type="InterPro" id="IPR003673">
    <property type="entry name" value="CoA-Trfase_fam_III"/>
</dbReference>
<dbReference type="Pfam" id="PF02515">
    <property type="entry name" value="CoA_transf_3"/>
    <property type="match status" value="1"/>
</dbReference>
<comment type="similarity">
    <text evidence="1">Belongs to the CoA-transferase III family.</text>
</comment>
<dbReference type="OrthoDB" id="16747at2759"/>
<dbReference type="EMBL" id="JAACLJ010000005">
    <property type="protein sequence ID" value="KAF4585592.1"/>
    <property type="molecule type" value="Genomic_DNA"/>
</dbReference>
<dbReference type="SUPFAM" id="SSF89796">
    <property type="entry name" value="CoA-transferase family III (CaiB/BaiF)"/>
    <property type="match status" value="1"/>
</dbReference>
<dbReference type="Proteomes" id="UP000562929">
    <property type="component" value="Unassembled WGS sequence"/>
</dbReference>
<reference evidence="2 3" key="1">
    <citation type="journal article" date="2020" name="G3 (Bethesda)">
        <title>Genetic Underpinnings of Host Manipulation by Ophiocordyceps as Revealed by Comparative Transcriptomics.</title>
        <authorList>
            <person name="Will I."/>
            <person name="Das B."/>
            <person name="Trinh T."/>
            <person name="Brachmann A."/>
            <person name="Ohm R.A."/>
            <person name="de Bekker C."/>
        </authorList>
    </citation>
    <scope>NUCLEOTIDE SEQUENCE [LARGE SCALE GENOMIC DNA]</scope>
    <source>
        <strain evidence="2 3">EC05</strain>
    </source>
</reference>
<dbReference type="AlphaFoldDB" id="A0A8H4Q4M4"/>
<dbReference type="InterPro" id="IPR050509">
    <property type="entry name" value="CoA-transferase_III"/>
</dbReference>
<comment type="caution">
    <text evidence="2">The sequence shown here is derived from an EMBL/GenBank/DDBJ whole genome shotgun (WGS) entry which is preliminary data.</text>
</comment>
<dbReference type="Gene3D" id="3.30.1540.10">
    <property type="entry name" value="formyl-coa transferase, domain 3"/>
    <property type="match status" value="1"/>
</dbReference>
<name>A0A8H4Q4M4_9HYPO</name>
<protein>
    <submittedName>
        <fullName evidence="2">Alpha-methylacyl-CoA racemase</fullName>
    </submittedName>
</protein>
<gene>
    <name evidence="2" type="ORF">GQ602_004897</name>
</gene>
<keyword evidence="3" id="KW-1185">Reference proteome</keyword>
<dbReference type="Gene3D" id="3.40.50.10540">
    <property type="entry name" value="Crotonobetainyl-coa:carnitine coa-transferase, domain 1"/>
    <property type="match status" value="1"/>
</dbReference>
<dbReference type="InterPro" id="IPR023606">
    <property type="entry name" value="CoA-Trfase_III_dom_1_sf"/>
</dbReference>
<dbReference type="PANTHER" id="PTHR48228:SF5">
    <property type="entry name" value="ALPHA-METHYLACYL-COA RACEMASE"/>
    <property type="match status" value="1"/>
</dbReference>
<dbReference type="InterPro" id="IPR044855">
    <property type="entry name" value="CoA-Trfase_III_dom3_sf"/>
</dbReference>
<accession>A0A8H4Q4M4</accession>
<evidence type="ECO:0000313" key="2">
    <source>
        <dbReference type="EMBL" id="KAF4585592.1"/>
    </source>
</evidence>
<dbReference type="GO" id="GO:0003824">
    <property type="term" value="F:catalytic activity"/>
    <property type="evidence" value="ECO:0007669"/>
    <property type="project" value="InterPro"/>
</dbReference>
<sequence>MTTGPPPLQGIKVLEFAGLAPGPFAGMLLSDSGASVLRVDRPSTTTSTDTLAQGKSSVKIDMASSAGATLIRTLISRAQIDILIDPFRPGVMEKHGLGPDTLRAENPRLIYARLTGFRRQGRYATMAGHDINYIALNGVLASLGRADGKPYAPANLLADFAGGGAMLVLGILLALLQRKSSGRGQVVEANMVDGAGYLATFTRLSRKTPLGDGPRGTNILDGGSPFYDTYETADGKYMSVGALEARFFTQLVHGLGLSNWNEERRLNRQLWPSLRHDLTTAFLSRDRAHWESVFEGSDACCVPVLDYAELEVDDCREGHVRAPVALSATPLRRGGEGGLPRGDMSLRCWRLGRGR</sequence>
<dbReference type="PANTHER" id="PTHR48228">
    <property type="entry name" value="SUCCINYL-COA--D-CITRAMALATE COA-TRANSFERASE"/>
    <property type="match status" value="1"/>
</dbReference>
<evidence type="ECO:0000256" key="1">
    <source>
        <dbReference type="ARBA" id="ARBA00008383"/>
    </source>
</evidence>
<proteinExistence type="inferred from homology"/>
<evidence type="ECO:0000313" key="3">
    <source>
        <dbReference type="Proteomes" id="UP000562929"/>
    </source>
</evidence>
<organism evidence="2 3">
    <name type="scientific">Ophiocordyceps camponoti-floridani</name>
    <dbReference type="NCBI Taxonomy" id="2030778"/>
    <lineage>
        <taxon>Eukaryota</taxon>
        <taxon>Fungi</taxon>
        <taxon>Dikarya</taxon>
        <taxon>Ascomycota</taxon>
        <taxon>Pezizomycotina</taxon>
        <taxon>Sordariomycetes</taxon>
        <taxon>Hypocreomycetidae</taxon>
        <taxon>Hypocreales</taxon>
        <taxon>Ophiocordycipitaceae</taxon>
        <taxon>Ophiocordyceps</taxon>
    </lineage>
</organism>